<sequence>MSYKFKESRLWEPFGRMSIDNVILKHRRLLLENINSSGVLLETLYADNVITELQYQSIKYEKLPLKKTQLLLDFMKHKRITDFLKFCNALNEDYTWISNQLLCEVEATGVNSNDHVGVEENLTFEIPADKASLVPTEKEMMKLSKALISFNCDWEMLAFDLGLKTADIERCKKSNSTEIMQCMSMLVTWLRRHGSSAVFSKLYEVIKTTHCDPACMINLIKIFSDE</sequence>
<evidence type="ECO:0008006" key="5">
    <source>
        <dbReference type="Google" id="ProtNLM"/>
    </source>
</evidence>
<name>A0ABP0FCJ3_CLALP</name>
<dbReference type="InterPro" id="IPR011029">
    <property type="entry name" value="DEATH-like_dom_sf"/>
</dbReference>
<keyword evidence="4" id="KW-1185">Reference proteome</keyword>
<comment type="caution">
    <text evidence="3">The sequence shown here is derived from an EMBL/GenBank/DDBJ whole genome shotgun (WGS) entry which is preliminary data.</text>
</comment>
<feature type="domain" description="CARD" evidence="2">
    <location>
        <begin position="21"/>
        <end position="92"/>
    </location>
</feature>
<dbReference type="CDD" id="cd01671">
    <property type="entry name" value="CARD"/>
    <property type="match status" value="1"/>
</dbReference>
<dbReference type="Pfam" id="PF00619">
    <property type="entry name" value="CARD"/>
    <property type="match status" value="1"/>
</dbReference>
<dbReference type="EMBL" id="CAWYQH010000024">
    <property type="protein sequence ID" value="CAK8675952.1"/>
    <property type="molecule type" value="Genomic_DNA"/>
</dbReference>
<feature type="domain" description="Death" evidence="1">
    <location>
        <begin position="153"/>
        <end position="207"/>
    </location>
</feature>
<accession>A0ABP0FCJ3</accession>
<dbReference type="SUPFAM" id="SSF47986">
    <property type="entry name" value="DEATH domain"/>
    <property type="match status" value="2"/>
</dbReference>
<evidence type="ECO:0000259" key="1">
    <source>
        <dbReference type="PROSITE" id="PS50017"/>
    </source>
</evidence>
<organism evidence="3 4">
    <name type="scientific">Clavelina lepadiformis</name>
    <name type="common">Light-bulb sea squirt</name>
    <name type="synonym">Ascidia lepadiformis</name>
    <dbReference type="NCBI Taxonomy" id="159417"/>
    <lineage>
        <taxon>Eukaryota</taxon>
        <taxon>Metazoa</taxon>
        <taxon>Chordata</taxon>
        <taxon>Tunicata</taxon>
        <taxon>Ascidiacea</taxon>
        <taxon>Aplousobranchia</taxon>
        <taxon>Clavelinidae</taxon>
        <taxon>Clavelina</taxon>
    </lineage>
</organism>
<protein>
    <recommendedName>
        <fullName evidence="5">Death domain-containing protein</fullName>
    </recommendedName>
</protein>
<proteinExistence type="predicted"/>
<evidence type="ECO:0000259" key="2">
    <source>
        <dbReference type="PROSITE" id="PS50209"/>
    </source>
</evidence>
<dbReference type="Proteomes" id="UP001642483">
    <property type="component" value="Unassembled WGS sequence"/>
</dbReference>
<dbReference type="Pfam" id="PF00531">
    <property type="entry name" value="Death"/>
    <property type="match status" value="1"/>
</dbReference>
<dbReference type="PROSITE" id="PS50017">
    <property type="entry name" value="DEATH_DOMAIN"/>
    <property type="match status" value="1"/>
</dbReference>
<dbReference type="PROSITE" id="PS50209">
    <property type="entry name" value="CARD"/>
    <property type="match status" value="1"/>
</dbReference>
<reference evidence="3 4" key="1">
    <citation type="submission" date="2024-02" db="EMBL/GenBank/DDBJ databases">
        <authorList>
            <person name="Daric V."/>
            <person name="Darras S."/>
        </authorList>
    </citation>
    <scope>NUCLEOTIDE SEQUENCE [LARGE SCALE GENOMIC DNA]</scope>
</reference>
<dbReference type="InterPro" id="IPR001315">
    <property type="entry name" value="CARD"/>
</dbReference>
<dbReference type="Gene3D" id="1.10.533.10">
    <property type="entry name" value="Death Domain, Fas"/>
    <property type="match status" value="2"/>
</dbReference>
<dbReference type="InterPro" id="IPR000488">
    <property type="entry name" value="Death_dom"/>
</dbReference>
<evidence type="ECO:0000313" key="3">
    <source>
        <dbReference type="EMBL" id="CAK8675952.1"/>
    </source>
</evidence>
<gene>
    <name evidence="3" type="ORF">CVLEPA_LOCUS5470</name>
</gene>
<evidence type="ECO:0000313" key="4">
    <source>
        <dbReference type="Proteomes" id="UP001642483"/>
    </source>
</evidence>